<reference evidence="1 2" key="1">
    <citation type="submission" date="2017-06" db="EMBL/GenBank/DDBJ databases">
        <title>A platform for efficient transgenesis in Macrostomum lignano, a flatworm model organism for stem cell research.</title>
        <authorList>
            <person name="Berezikov E."/>
        </authorList>
    </citation>
    <scope>NUCLEOTIDE SEQUENCE [LARGE SCALE GENOMIC DNA]</scope>
    <source>
        <strain evidence="1">DV1</strain>
        <tissue evidence="1">Whole organism</tissue>
    </source>
</reference>
<evidence type="ECO:0000313" key="1">
    <source>
        <dbReference type="EMBL" id="PAA48877.1"/>
    </source>
</evidence>
<organism evidence="1 2">
    <name type="scientific">Macrostomum lignano</name>
    <dbReference type="NCBI Taxonomy" id="282301"/>
    <lineage>
        <taxon>Eukaryota</taxon>
        <taxon>Metazoa</taxon>
        <taxon>Spiralia</taxon>
        <taxon>Lophotrochozoa</taxon>
        <taxon>Platyhelminthes</taxon>
        <taxon>Rhabditophora</taxon>
        <taxon>Macrostomorpha</taxon>
        <taxon>Macrostomida</taxon>
        <taxon>Macrostomidae</taxon>
        <taxon>Macrostomum</taxon>
    </lineage>
</organism>
<protein>
    <recommendedName>
        <fullName evidence="3">Regulatory protein zeste</fullName>
    </recommendedName>
</protein>
<dbReference type="OrthoDB" id="5803015at2759"/>
<keyword evidence="2" id="KW-1185">Reference proteome</keyword>
<sequence>MERCPYGKFDDYADGKKRKLQAWNKVQSIIVAHSVDKSVTQLRDMLWKNLRLGAIKKNDERRKTGSNGGLEAERKITKLDDLVLQIIRRESASVVGLSVEDSNVLNGEAQSKSSSCLGKGMEMAVLRSTQVESETGGPSDAHSRCKSGRPSMIELLAEAHSPIRDPEPDTPRKQLKRKIYDEKEEFLLKNLRLRNEKLKLEIRELKTRSVHDGI</sequence>
<dbReference type="Proteomes" id="UP000215902">
    <property type="component" value="Unassembled WGS sequence"/>
</dbReference>
<evidence type="ECO:0000313" key="2">
    <source>
        <dbReference type="Proteomes" id="UP000215902"/>
    </source>
</evidence>
<proteinExistence type="predicted"/>
<gene>
    <name evidence="1" type="ORF">BOX15_Mlig014637g1</name>
</gene>
<evidence type="ECO:0008006" key="3">
    <source>
        <dbReference type="Google" id="ProtNLM"/>
    </source>
</evidence>
<dbReference type="AlphaFoldDB" id="A0A267DJI0"/>
<accession>A0A267DJI0</accession>
<comment type="caution">
    <text evidence="1">The sequence shown here is derived from an EMBL/GenBank/DDBJ whole genome shotgun (WGS) entry which is preliminary data.</text>
</comment>
<name>A0A267DJI0_9PLAT</name>
<dbReference type="EMBL" id="NIVC01004031">
    <property type="protein sequence ID" value="PAA48877.1"/>
    <property type="molecule type" value="Genomic_DNA"/>
</dbReference>